<evidence type="ECO:0000313" key="2">
    <source>
        <dbReference type="EMBL" id="QVT79963.1"/>
    </source>
</evidence>
<reference evidence="2 3" key="1">
    <citation type="submission" date="2021-05" db="EMBL/GenBank/DDBJ databases">
        <title>Complete genome of Nocardioides aquaticus KCTC 9944T isolated from meromictic and hypersaline Ekho Lake, Antarctica.</title>
        <authorList>
            <person name="Hwang K."/>
            <person name="Kim K.M."/>
            <person name="Choe H."/>
        </authorList>
    </citation>
    <scope>NUCLEOTIDE SEQUENCE [LARGE SCALE GENOMIC DNA]</scope>
    <source>
        <strain evidence="2 3">KCTC 9944</strain>
    </source>
</reference>
<protein>
    <recommendedName>
        <fullName evidence="1">Orc1-like AAA ATPase domain-containing protein</fullName>
    </recommendedName>
</protein>
<dbReference type="SUPFAM" id="SSF52540">
    <property type="entry name" value="P-loop containing nucleoside triphosphate hydrolases"/>
    <property type="match status" value="1"/>
</dbReference>
<dbReference type="RefSeq" id="WP_214055602.1">
    <property type="nucleotide sequence ID" value="NZ_BAAAHS010000044.1"/>
</dbReference>
<dbReference type="InterPro" id="IPR027417">
    <property type="entry name" value="P-loop_NTPase"/>
</dbReference>
<accession>A0ABX8EHG1</accession>
<name>A0ABX8EHG1_9ACTN</name>
<sequence length="375" mass="40312">MAPPRSPFRPSFGTSPPLVSGRDAILAELGDALDAGPGAAGRAALLTGNRGIGKTVVLNEAEALARERGWLVVSETATAGLLDRLTHDGLPELADLMRQAPSSRRRVRGFSLPSGLGGLEFELPAETGPGGLRRQLNALTDVLDEHGTGVLVTLDEVHARDGRADVAQLCAVVQHAFREERPVAFAAAGLPAAVQDLLASDVSTFLRRARRFVLEPLTPVAAEEALRVPILQAGREVAEAEVAAMALATHGYPYLVQVIGDQVWRQDPAAPRITADHVRAGVAAAVREAGFALHEPAINDLSEGDRAFVRAMAEDDTGESSIADVERRMGRDHGYVSRYRARLIVAGLVEPSRRGYLRFTIPYLREFLQSRPDHF</sequence>
<keyword evidence="3" id="KW-1185">Reference proteome</keyword>
<evidence type="ECO:0000259" key="1">
    <source>
        <dbReference type="Pfam" id="PF13191"/>
    </source>
</evidence>
<evidence type="ECO:0000313" key="3">
    <source>
        <dbReference type="Proteomes" id="UP000679307"/>
    </source>
</evidence>
<proteinExistence type="predicted"/>
<dbReference type="EMBL" id="CP075371">
    <property type="protein sequence ID" value="QVT79963.1"/>
    <property type="molecule type" value="Genomic_DNA"/>
</dbReference>
<dbReference type="InterPro" id="IPR041664">
    <property type="entry name" value="AAA_16"/>
</dbReference>
<feature type="domain" description="Orc1-like AAA ATPase" evidence="1">
    <location>
        <begin position="21"/>
        <end position="173"/>
    </location>
</feature>
<dbReference type="Pfam" id="PF13191">
    <property type="entry name" value="AAA_16"/>
    <property type="match status" value="1"/>
</dbReference>
<organism evidence="2 3">
    <name type="scientific">Nocardioides aquaticus</name>
    <dbReference type="NCBI Taxonomy" id="160826"/>
    <lineage>
        <taxon>Bacteria</taxon>
        <taxon>Bacillati</taxon>
        <taxon>Actinomycetota</taxon>
        <taxon>Actinomycetes</taxon>
        <taxon>Propionibacteriales</taxon>
        <taxon>Nocardioidaceae</taxon>
        <taxon>Nocardioides</taxon>
    </lineage>
</organism>
<gene>
    <name evidence="2" type="ORF">ENKNEFLB_02353</name>
</gene>
<dbReference type="Gene3D" id="3.40.50.300">
    <property type="entry name" value="P-loop containing nucleotide triphosphate hydrolases"/>
    <property type="match status" value="1"/>
</dbReference>
<dbReference type="Proteomes" id="UP000679307">
    <property type="component" value="Chromosome"/>
</dbReference>